<evidence type="ECO:0000313" key="1">
    <source>
        <dbReference type="EMBL" id="KAI1706000.1"/>
    </source>
</evidence>
<name>A0AAD4MWC3_9BILA</name>
<dbReference type="GO" id="GO:0016791">
    <property type="term" value="F:phosphatase activity"/>
    <property type="evidence" value="ECO:0007669"/>
    <property type="project" value="UniProtKB-ARBA"/>
</dbReference>
<protein>
    <submittedName>
        <fullName evidence="1">Histidine phosphatase superfamily (Branch 1) domain-containing protein</fullName>
    </submittedName>
</protein>
<dbReference type="CDD" id="cd07067">
    <property type="entry name" value="HP_PGM_like"/>
    <property type="match status" value="1"/>
</dbReference>
<dbReference type="InterPro" id="IPR001345">
    <property type="entry name" value="PG/BPGM_mutase_AS"/>
</dbReference>
<keyword evidence="2" id="KW-1185">Reference proteome</keyword>
<dbReference type="PANTHER" id="PTHR16469">
    <property type="entry name" value="UBIQUITIN-ASSOCIATED AND SH3 DOMAIN-CONTAINING BA-RELATED"/>
    <property type="match status" value="1"/>
</dbReference>
<dbReference type="Proteomes" id="UP001201812">
    <property type="component" value="Unassembled WGS sequence"/>
</dbReference>
<dbReference type="SMART" id="SM00855">
    <property type="entry name" value="PGAM"/>
    <property type="match status" value="1"/>
</dbReference>
<sequence length="117" mass="13235">MGRCVWVVRHGERIDNVDLNWAKTAPRGAWDDPPITARGLKQAHETGIALARDHDQIHHIFSSPMFRCLQTVNVIVDELKKASKGHKVPRIYIEPGFVESLNMCQTPPGYLPIEELV</sequence>
<dbReference type="AlphaFoldDB" id="A0AAD4MWC3"/>
<dbReference type="PANTHER" id="PTHR16469:SF27">
    <property type="entry name" value="UBIQUITIN-ASSOCIATED AND SH3 DOMAIN-CONTAINING BA-RELATED"/>
    <property type="match status" value="1"/>
</dbReference>
<dbReference type="SUPFAM" id="SSF53254">
    <property type="entry name" value="Phosphoglycerate mutase-like"/>
    <property type="match status" value="1"/>
</dbReference>
<proteinExistence type="predicted"/>
<gene>
    <name evidence="1" type="ORF">DdX_13227</name>
</gene>
<reference evidence="1" key="1">
    <citation type="submission" date="2022-01" db="EMBL/GenBank/DDBJ databases">
        <title>Genome Sequence Resource for Two Populations of Ditylenchus destructor, the Migratory Endoparasitic Phytonematode.</title>
        <authorList>
            <person name="Zhang H."/>
            <person name="Lin R."/>
            <person name="Xie B."/>
        </authorList>
    </citation>
    <scope>NUCLEOTIDE SEQUENCE</scope>
    <source>
        <strain evidence="1">BazhouSP</strain>
    </source>
</reference>
<dbReference type="InterPro" id="IPR029033">
    <property type="entry name" value="His_PPase_superfam"/>
</dbReference>
<dbReference type="Gene3D" id="3.40.50.1240">
    <property type="entry name" value="Phosphoglycerate mutase-like"/>
    <property type="match status" value="1"/>
</dbReference>
<evidence type="ECO:0000313" key="2">
    <source>
        <dbReference type="Proteomes" id="UP001201812"/>
    </source>
</evidence>
<dbReference type="EMBL" id="JAKKPZ010000051">
    <property type="protein sequence ID" value="KAI1706000.1"/>
    <property type="molecule type" value="Genomic_DNA"/>
</dbReference>
<dbReference type="InterPro" id="IPR051710">
    <property type="entry name" value="Phosphatase_SH3-domain"/>
</dbReference>
<comment type="caution">
    <text evidence="1">The sequence shown here is derived from an EMBL/GenBank/DDBJ whole genome shotgun (WGS) entry which is preliminary data.</text>
</comment>
<dbReference type="Pfam" id="PF00300">
    <property type="entry name" value="His_Phos_1"/>
    <property type="match status" value="1"/>
</dbReference>
<organism evidence="1 2">
    <name type="scientific">Ditylenchus destructor</name>
    <dbReference type="NCBI Taxonomy" id="166010"/>
    <lineage>
        <taxon>Eukaryota</taxon>
        <taxon>Metazoa</taxon>
        <taxon>Ecdysozoa</taxon>
        <taxon>Nematoda</taxon>
        <taxon>Chromadorea</taxon>
        <taxon>Rhabditida</taxon>
        <taxon>Tylenchina</taxon>
        <taxon>Tylenchomorpha</taxon>
        <taxon>Sphaerularioidea</taxon>
        <taxon>Anguinidae</taxon>
        <taxon>Anguininae</taxon>
        <taxon>Ditylenchus</taxon>
    </lineage>
</organism>
<dbReference type="InterPro" id="IPR013078">
    <property type="entry name" value="His_Pase_superF_clade-1"/>
</dbReference>
<accession>A0AAD4MWC3</accession>
<dbReference type="PROSITE" id="PS00175">
    <property type="entry name" value="PG_MUTASE"/>
    <property type="match status" value="1"/>
</dbReference>